<protein>
    <recommendedName>
        <fullName evidence="4">Peptidase C58 YopT-type domain-containing protein</fullName>
    </recommendedName>
</protein>
<evidence type="ECO:0008006" key="4">
    <source>
        <dbReference type="Google" id="ProtNLM"/>
    </source>
</evidence>
<evidence type="ECO:0000313" key="3">
    <source>
        <dbReference type="Proteomes" id="UP000663090"/>
    </source>
</evidence>
<sequence>MKKIFEPYQDNVVSFSPQQFYLPTNSIGACRAASADWLRRSVTKDKHSFTDVGPKKAETFIHLEAKAEEKRTSKPPSEPGTTPTLTLTEKMPHTAAHSRMQDKYKRYDEQNKVWNELSGRVQTEMAAGGEFPVTKESLGEREKLTHAGYKEAIETKANAGGTAGLTVEKLKTHKLNDIEPTGCVFFKDGESKTYGGLMKDVLGSPECNRQGAFLLNISSTKEGENKRFDHALAVHQTPTEVLIMDPKAGEFRFPRPPGTSVEDTPKLGEFLDKLGEKFYKGRTFDLYLVHDFQKTDKS</sequence>
<name>A0ABX7MY88_9BACT</name>
<evidence type="ECO:0000313" key="2">
    <source>
        <dbReference type="EMBL" id="QSQ11384.1"/>
    </source>
</evidence>
<dbReference type="Proteomes" id="UP000663090">
    <property type="component" value="Chromosome"/>
</dbReference>
<keyword evidence="3" id="KW-1185">Reference proteome</keyword>
<feature type="compositionally biased region" description="Low complexity" evidence="1">
    <location>
        <begin position="79"/>
        <end position="89"/>
    </location>
</feature>
<dbReference type="RefSeq" id="WP_206713137.1">
    <property type="nucleotide sequence ID" value="NZ_CP071091.1"/>
</dbReference>
<reference evidence="2 3" key="1">
    <citation type="submission" date="2021-02" db="EMBL/GenBank/DDBJ databases">
        <title>De Novo genome assembly of isolated myxobacteria.</title>
        <authorList>
            <person name="Stevens D.C."/>
        </authorList>
    </citation>
    <scope>NUCLEOTIDE SEQUENCE [LARGE SCALE GENOMIC DNA]</scope>
    <source>
        <strain evidence="2 3">SCHIC003</strain>
    </source>
</reference>
<proteinExistence type="predicted"/>
<evidence type="ECO:0000256" key="1">
    <source>
        <dbReference type="SAM" id="MobiDB-lite"/>
    </source>
</evidence>
<dbReference type="PROSITE" id="PS51257">
    <property type="entry name" value="PROKAR_LIPOPROTEIN"/>
    <property type="match status" value="1"/>
</dbReference>
<gene>
    <name evidence="2" type="ORF">JY572_23565</name>
</gene>
<accession>A0ABX7MY88</accession>
<feature type="region of interest" description="Disordered" evidence="1">
    <location>
        <begin position="67"/>
        <end position="102"/>
    </location>
</feature>
<dbReference type="EMBL" id="CP071091">
    <property type="protein sequence ID" value="QSQ11384.1"/>
    <property type="molecule type" value="Genomic_DNA"/>
</dbReference>
<organism evidence="2 3">
    <name type="scientific">Myxococcus landrumensis</name>
    <dbReference type="NCBI Taxonomy" id="2813577"/>
    <lineage>
        <taxon>Bacteria</taxon>
        <taxon>Pseudomonadati</taxon>
        <taxon>Myxococcota</taxon>
        <taxon>Myxococcia</taxon>
        <taxon>Myxococcales</taxon>
        <taxon>Cystobacterineae</taxon>
        <taxon>Myxococcaceae</taxon>
        <taxon>Myxococcus</taxon>
    </lineage>
</organism>